<feature type="region of interest" description="Disordered" evidence="1">
    <location>
        <begin position="83"/>
        <end position="154"/>
    </location>
</feature>
<evidence type="ECO:0000313" key="3">
    <source>
        <dbReference type="Proteomes" id="UP000045285"/>
    </source>
</evidence>
<reference evidence="3" key="1">
    <citation type="submission" date="2014-08" db="EMBL/GenBank/DDBJ databases">
        <authorList>
            <person name="Moulin L."/>
        </authorList>
    </citation>
    <scope>NUCLEOTIDE SEQUENCE [LARGE SCALE GENOMIC DNA]</scope>
</reference>
<evidence type="ECO:0000313" key="2">
    <source>
        <dbReference type="EMBL" id="CDX21624.1"/>
    </source>
</evidence>
<proteinExistence type="predicted"/>
<name>A0A090FRQ9_MESPL</name>
<accession>A0A090FRQ9</accession>
<protein>
    <submittedName>
        <fullName evidence="2">Uncharacterized protein</fullName>
    </submittedName>
</protein>
<feature type="compositionally biased region" description="Low complexity" evidence="1">
    <location>
        <begin position="122"/>
        <end position="139"/>
    </location>
</feature>
<sequence length="154" mass="16135">MAGTLQIAKVYSGETKALLINSRTIACQPNYIGEGRNMDSRMAAFSAAVLASVALSACQSQTIDEIAAGNRASYQRACSGAGFSPGTSDFDNCMNRQASTSGRELPENANGPAQPQQPMNCDTQTTTTTSDDGSTTTTRTKQRCSPNSSSDDDS</sequence>
<evidence type="ECO:0000256" key="1">
    <source>
        <dbReference type="SAM" id="MobiDB-lite"/>
    </source>
</evidence>
<dbReference type="Proteomes" id="UP000045285">
    <property type="component" value="Unassembled WGS sequence"/>
</dbReference>
<feature type="compositionally biased region" description="Polar residues" evidence="1">
    <location>
        <begin position="85"/>
        <end position="102"/>
    </location>
</feature>
<feature type="compositionally biased region" description="Polar residues" evidence="1">
    <location>
        <begin position="143"/>
        <end position="154"/>
    </location>
</feature>
<feature type="compositionally biased region" description="Polar residues" evidence="1">
    <location>
        <begin position="111"/>
        <end position="121"/>
    </location>
</feature>
<dbReference type="AlphaFoldDB" id="A0A090FRQ9"/>
<keyword evidence="3" id="KW-1185">Reference proteome</keyword>
<dbReference type="EMBL" id="CCMZ01000032">
    <property type="protein sequence ID" value="CDX21624.1"/>
    <property type="molecule type" value="Genomic_DNA"/>
</dbReference>
<organism evidence="2 3">
    <name type="scientific">Mesorhizobium plurifarium</name>
    <dbReference type="NCBI Taxonomy" id="69974"/>
    <lineage>
        <taxon>Bacteria</taxon>
        <taxon>Pseudomonadati</taxon>
        <taxon>Pseudomonadota</taxon>
        <taxon>Alphaproteobacteria</taxon>
        <taxon>Hyphomicrobiales</taxon>
        <taxon>Phyllobacteriaceae</taxon>
        <taxon>Mesorhizobium</taxon>
    </lineage>
</organism>
<gene>
    <name evidence="2" type="ORF">MPL3356_380054</name>
</gene>